<dbReference type="PANTHER" id="PTHR33164:SF57">
    <property type="entry name" value="MARR-FAMILY TRANSCRIPTIONAL REGULATOR"/>
    <property type="match status" value="1"/>
</dbReference>
<comment type="caution">
    <text evidence="2">The sequence shown here is derived from an EMBL/GenBank/DDBJ whole genome shotgun (WGS) entry which is preliminary data.</text>
</comment>
<reference evidence="2 3" key="1">
    <citation type="submission" date="2020-11" db="EMBL/GenBank/DDBJ databases">
        <title>Arthrobacter antarcticus sp. nov., isolated from Antarctic Soil.</title>
        <authorList>
            <person name="Li J."/>
        </authorList>
    </citation>
    <scope>NUCLEOTIDE SEQUENCE [LARGE SCALE GENOMIC DNA]</scope>
    <source>
        <strain evidence="2 3">Z1-20</strain>
    </source>
</reference>
<dbReference type="InterPro" id="IPR039422">
    <property type="entry name" value="MarR/SlyA-like"/>
</dbReference>
<organism evidence="2 3">
    <name type="scientific">Arthrobacter terrae</name>
    <dbReference type="NCBI Taxonomy" id="2935737"/>
    <lineage>
        <taxon>Bacteria</taxon>
        <taxon>Bacillati</taxon>
        <taxon>Actinomycetota</taxon>
        <taxon>Actinomycetes</taxon>
        <taxon>Micrococcales</taxon>
        <taxon>Micrococcaceae</taxon>
        <taxon>Arthrobacter</taxon>
    </lineage>
</organism>
<dbReference type="InterPro" id="IPR036388">
    <property type="entry name" value="WH-like_DNA-bd_sf"/>
</dbReference>
<keyword evidence="3" id="KW-1185">Reference proteome</keyword>
<dbReference type="AlphaFoldDB" id="A0A931CUI7"/>
<proteinExistence type="predicted"/>
<dbReference type="SUPFAM" id="SSF46785">
    <property type="entry name" value="Winged helix' DNA-binding domain"/>
    <property type="match status" value="1"/>
</dbReference>
<dbReference type="GO" id="GO:0006950">
    <property type="term" value="P:response to stress"/>
    <property type="evidence" value="ECO:0007669"/>
    <property type="project" value="TreeGrafter"/>
</dbReference>
<dbReference type="Gene3D" id="1.10.10.10">
    <property type="entry name" value="Winged helix-like DNA-binding domain superfamily/Winged helix DNA-binding domain"/>
    <property type="match status" value="1"/>
</dbReference>
<sequence>MNYVKADFPVDQIHTPMLMGLLFRQVHAIFATEDWNGLRQSHFRVISSVPEHGVTITELGERVGMTKQGCGQFVAQLVRTGHLTSDRDPSDRRVRLVHRTPLGQQVIDAVLARNLRIEQDWAGRVGQERYRTFRGVLEELALGSLPD</sequence>
<evidence type="ECO:0000313" key="3">
    <source>
        <dbReference type="Proteomes" id="UP000655366"/>
    </source>
</evidence>
<gene>
    <name evidence="2" type="ORF">IV500_12030</name>
</gene>
<dbReference type="InterPro" id="IPR000835">
    <property type="entry name" value="HTH_MarR-typ"/>
</dbReference>
<dbReference type="Proteomes" id="UP000655366">
    <property type="component" value="Unassembled WGS sequence"/>
</dbReference>
<evidence type="ECO:0000313" key="2">
    <source>
        <dbReference type="EMBL" id="MBG0740108.1"/>
    </source>
</evidence>
<dbReference type="PANTHER" id="PTHR33164">
    <property type="entry name" value="TRANSCRIPTIONAL REGULATOR, MARR FAMILY"/>
    <property type="match status" value="1"/>
</dbReference>
<feature type="domain" description="HTH marR-type" evidence="1">
    <location>
        <begin position="1"/>
        <end position="142"/>
    </location>
</feature>
<dbReference type="InterPro" id="IPR036390">
    <property type="entry name" value="WH_DNA-bd_sf"/>
</dbReference>
<dbReference type="PROSITE" id="PS50995">
    <property type="entry name" value="HTH_MARR_2"/>
    <property type="match status" value="1"/>
</dbReference>
<protein>
    <submittedName>
        <fullName evidence="2">Winged helix-turn-helix transcriptional regulator</fullName>
    </submittedName>
</protein>
<dbReference type="SMART" id="SM00347">
    <property type="entry name" value="HTH_MARR"/>
    <property type="match status" value="1"/>
</dbReference>
<dbReference type="EMBL" id="JADNYM010000014">
    <property type="protein sequence ID" value="MBG0740108.1"/>
    <property type="molecule type" value="Genomic_DNA"/>
</dbReference>
<dbReference type="Pfam" id="PF12802">
    <property type="entry name" value="MarR_2"/>
    <property type="match status" value="1"/>
</dbReference>
<dbReference type="RefSeq" id="WP_196397052.1">
    <property type="nucleotide sequence ID" value="NZ_JADNYM010000014.1"/>
</dbReference>
<accession>A0A931CUI7</accession>
<dbReference type="GO" id="GO:0003700">
    <property type="term" value="F:DNA-binding transcription factor activity"/>
    <property type="evidence" value="ECO:0007669"/>
    <property type="project" value="InterPro"/>
</dbReference>
<name>A0A931CUI7_9MICC</name>
<evidence type="ECO:0000259" key="1">
    <source>
        <dbReference type="PROSITE" id="PS50995"/>
    </source>
</evidence>